<evidence type="ECO:0000256" key="1">
    <source>
        <dbReference type="ARBA" id="ARBA00022536"/>
    </source>
</evidence>
<keyword evidence="1" id="KW-0245">EGF-like domain</keyword>
<evidence type="ECO:0000313" key="4">
    <source>
        <dbReference type="EMBL" id="CAF2133277.1"/>
    </source>
</evidence>
<dbReference type="InterPro" id="IPR024731">
    <property type="entry name" value="NELL2-like_EGF"/>
</dbReference>
<dbReference type="SUPFAM" id="SSF57196">
    <property type="entry name" value="EGF/Laminin"/>
    <property type="match status" value="1"/>
</dbReference>
<evidence type="ECO:0000256" key="2">
    <source>
        <dbReference type="ARBA" id="ARBA00023157"/>
    </source>
</evidence>
<accession>A0A816WNR3</accession>
<sequence>CKTGYTNTGSASRVVCEDTCTARNGGCDRNAPCTHDRRTNAVVCTCKAGYTNVGSATNVVCKDIYTVNDGGRDRNAGCAHDKVTVRPACKCKSGKEHIACEDVKTQIQKTNNFSQMV</sequence>
<dbReference type="AlphaFoldDB" id="A0A816WNR3"/>
<dbReference type="Proteomes" id="UP000663856">
    <property type="component" value="Unassembled WGS sequence"/>
</dbReference>
<comment type="caution">
    <text evidence="4">The sequence shown here is derived from an EMBL/GenBank/DDBJ whole genome shotgun (WGS) entry which is preliminary data.</text>
</comment>
<gene>
    <name evidence="4" type="ORF">WKI299_LOCUS26686</name>
</gene>
<protein>
    <recommendedName>
        <fullName evidence="3">NELL2-like EGF domain-containing protein</fullName>
    </recommendedName>
</protein>
<organism evidence="4 5">
    <name type="scientific">Rotaria magnacalcarata</name>
    <dbReference type="NCBI Taxonomy" id="392030"/>
    <lineage>
        <taxon>Eukaryota</taxon>
        <taxon>Metazoa</taxon>
        <taxon>Spiralia</taxon>
        <taxon>Gnathifera</taxon>
        <taxon>Rotifera</taxon>
        <taxon>Eurotatoria</taxon>
        <taxon>Bdelloidea</taxon>
        <taxon>Philodinida</taxon>
        <taxon>Philodinidae</taxon>
        <taxon>Rotaria</taxon>
    </lineage>
</organism>
<evidence type="ECO:0000313" key="5">
    <source>
        <dbReference type="Proteomes" id="UP000663856"/>
    </source>
</evidence>
<keyword evidence="2" id="KW-1015">Disulfide bond</keyword>
<feature type="non-terminal residue" evidence="4">
    <location>
        <position position="1"/>
    </location>
</feature>
<dbReference type="Pfam" id="PF12947">
    <property type="entry name" value="EGF_3"/>
    <property type="match status" value="1"/>
</dbReference>
<evidence type="ECO:0000259" key="3">
    <source>
        <dbReference type="Pfam" id="PF12947"/>
    </source>
</evidence>
<dbReference type="EMBL" id="CAJNRF010011582">
    <property type="protein sequence ID" value="CAF2133277.1"/>
    <property type="molecule type" value="Genomic_DNA"/>
</dbReference>
<proteinExistence type="predicted"/>
<name>A0A816WNR3_9BILA</name>
<dbReference type="Gene3D" id="2.10.25.10">
    <property type="entry name" value="Laminin"/>
    <property type="match status" value="1"/>
</dbReference>
<feature type="domain" description="NELL2-like EGF" evidence="3">
    <location>
        <begin position="20"/>
        <end position="54"/>
    </location>
</feature>
<reference evidence="4" key="1">
    <citation type="submission" date="2021-02" db="EMBL/GenBank/DDBJ databases">
        <authorList>
            <person name="Nowell W R."/>
        </authorList>
    </citation>
    <scope>NUCLEOTIDE SEQUENCE</scope>
</reference>